<dbReference type="RefSeq" id="WP_255842939.1">
    <property type="nucleotide sequence ID" value="NZ_CP094358.1"/>
</dbReference>
<dbReference type="AlphaFoldDB" id="A0A9E7CZE3"/>
<proteinExistence type="predicted"/>
<accession>A0A9E7CZE3</accession>
<dbReference type="KEGG" id="fbm:MQE35_17255"/>
<dbReference type="PROSITE" id="PS51257">
    <property type="entry name" value="PROKAR_LIPOPROTEIN"/>
    <property type="match status" value="1"/>
</dbReference>
<keyword evidence="2" id="KW-1185">Reference proteome</keyword>
<sequence>MNTHKWLTFFALGAVLVSCSSDDDNPEPVNEEEVITTLTVTLTPQGGTPVILESKDLDGDGPNDPVITVSGNLAANTTYNGTIVLLNETETPAEDITEEVEEEAEEHQFFYEIRDNLDATVAYDDTEADYPPNTGTNPVGLSFILTAGNASTGSFRVTLKHEPNKDATGVADGDITNAGGETDIDQTFNLTIE</sequence>
<protein>
    <submittedName>
        <fullName evidence="1">Type 1 periplasmic binding fold superfamily protein</fullName>
    </submittedName>
</protein>
<gene>
    <name evidence="1" type="ORF">MQE35_17255</name>
</gene>
<reference evidence="1" key="1">
    <citation type="submission" date="2022-03" db="EMBL/GenBank/DDBJ databases">
        <title>Description of Abyssus ytuae gen. nov., sp. nov., a novel member of the family Flavobacteriaceae isolated from the sediment of Mariana Trench.</title>
        <authorList>
            <person name="Zhang J."/>
            <person name="Xu X."/>
        </authorList>
    </citation>
    <scope>NUCLEOTIDE SEQUENCE</scope>
    <source>
        <strain evidence="1">MT3330</strain>
    </source>
</reference>
<organism evidence="1 2">
    <name type="scientific">Abyssalbus ytuae</name>
    <dbReference type="NCBI Taxonomy" id="2926907"/>
    <lineage>
        <taxon>Bacteria</taxon>
        <taxon>Pseudomonadati</taxon>
        <taxon>Bacteroidota</taxon>
        <taxon>Flavobacteriia</taxon>
        <taxon>Flavobacteriales</taxon>
        <taxon>Flavobacteriaceae</taxon>
        <taxon>Abyssalbus</taxon>
    </lineage>
</organism>
<name>A0A9E7CZE3_9FLAO</name>
<dbReference type="EMBL" id="CP094358">
    <property type="protein sequence ID" value="UOB17470.1"/>
    <property type="molecule type" value="Genomic_DNA"/>
</dbReference>
<evidence type="ECO:0000313" key="1">
    <source>
        <dbReference type="EMBL" id="UOB17470.1"/>
    </source>
</evidence>
<dbReference type="Proteomes" id="UP000831290">
    <property type="component" value="Chromosome"/>
</dbReference>
<evidence type="ECO:0000313" key="2">
    <source>
        <dbReference type="Proteomes" id="UP000831290"/>
    </source>
</evidence>